<dbReference type="EMBL" id="QUOU01000001">
    <property type="protein sequence ID" value="REL27263.1"/>
    <property type="molecule type" value="Genomic_DNA"/>
</dbReference>
<keyword evidence="2" id="KW-0812">Transmembrane</keyword>
<feature type="compositionally biased region" description="Polar residues" evidence="1">
    <location>
        <begin position="288"/>
        <end position="305"/>
    </location>
</feature>
<keyword evidence="2" id="KW-1133">Transmembrane helix</keyword>
<keyword evidence="2" id="KW-0472">Membrane</keyword>
<gene>
    <name evidence="3" type="ORF">DXX93_12260</name>
</gene>
<dbReference type="Proteomes" id="UP000256478">
    <property type="component" value="Unassembled WGS sequence"/>
</dbReference>
<feature type="transmembrane region" description="Helical" evidence="2">
    <location>
        <begin position="232"/>
        <end position="253"/>
    </location>
</feature>
<feature type="compositionally biased region" description="Basic residues" evidence="1">
    <location>
        <begin position="11"/>
        <end position="24"/>
    </location>
</feature>
<name>A0A3E0TS06_9GAMM</name>
<evidence type="ECO:0000256" key="2">
    <source>
        <dbReference type="SAM" id="Phobius"/>
    </source>
</evidence>
<evidence type="ECO:0000313" key="4">
    <source>
        <dbReference type="Proteomes" id="UP000256478"/>
    </source>
</evidence>
<evidence type="ECO:0000313" key="3">
    <source>
        <dbReference type="EMBL" id="REL27263.1"/>
    </source>
</evidence>
<feature type="region of interest" description="Disordered" evidence="1">
    <location>
        <begin position="1"/>
        <end position="24"/>
    </location>
</feature>
<dbReference type="AlphaFoldDB" id="A0A3E0TS06"/>
<proteinExistence type="predicted"/>
<organism evidence="3 4">
    <name type="scientific">Thalassotalea euphylliae</name>
    <dbReference type="NCBI Taxonomy" id="1655234"/>
    <lineage>
        <taxon>Bacteria</taxon>
        <taxon>Pseudomonadati</taxon>
        <taxon>Pseudomonadota</taxon>
        <taxon>Gammaproteobacteria</taxon>
        <taxon>Alteromonadales</taxon>
        <taxon>Colwelliaceae</taxon>
        <taxon>Thalassotalea</taxon>
    </lineage>
</organism>
<protein>
    <submittedName>
        <fullName evidence="3">PepSY domain-containing protein</fullName>
    </submittedName>
</protein>
<accession>A0A3E0TS06</accession>
<dbReference type="OrthoDB" id="9806195at2"/>
<feature type="region of interest" description="Disordered" evidence="1">
    <location>
        <begin position="281"/>
        <end position="305"/>
    </location>
</feature>
<sequence length="305" mass="34868">MATKLPPSCKQIKRKQSKRKKSKRKKSWQQLSRVWHKWLMVVLGVPFLIWAITGLYMVAINIHYIHGDSLVHNHQTTLTPSDIKLPIKELAGRYPNIQSFSIAMLIDKPVYQLTIESNEKHGNRTLLVDAQTGDQLSPLSKALALAVAEHEYTGDGVVISTELISENASFELSARHLPVWRIDYQGVDAASIYVSALTGQVVTKRHNYWRIFDYFFRFHLMDYQDGDADNQLLFWTIVASLLAVLSGMVLLYFRMTSRMKSRMTPRMTSRKAFLVLKPNLRQDHKPNTDSVHSSSAQQGESHAMD</sequence>
<comment type="caution">
    <text evidence="3">The sequence shown here is derived from an EMBL/GenBank/DDBJ whole genome shotgun (WGS) entry which is preliminary data.</text>
</comment>
<reference evidence="3 4" key="1">
    <citation type="submission" date="2018-08" db="EMBL/GenBank/DDBJ databases">
        <title>Thalassotalea euphylliae genome.</title>
        <authorList>
            <person name="Summers S."/>
            <person name="Rice S.A."/>
            <person name="Freckelton M.L."/>
            <person name="Nedved B.T."/>
            <person name="Hadfield M.G."/>
        </authorList>
    </citation>
    <scope>NUCLEOTIDE SEQUENCE [LARGE SCALE GENOMIC DNA]</scope>
    <source>
        <strain evidence="3 4">H1</strain>
    </source>
</reference>
<evidence type="ECO:0000256" key="1">
    <source>
        <dbReference type="SAM" id="MobiDB-lite"/>
    </source>
</evidence>